<dbReference type="Proteomes" id="UP000319817">
    <property type="component" value="Chromosome"/>
</dbReference>
<dbReference type="Gene3D" id="3.40.50.300">
    <property type="entry name" value="P-loop containing nucleotide triphosphate hydrolases"/>
    <property type="match status" value="1"/>
</dbReference>
<proteinExistence type="predicted"/>
<organism evidence="2 3">
    <name type="scientific">Stieleria marina</name>
    <dbReference type="NCBI Taxonomy" id="1930275"/>
    <lineage>
        <taxon>Bacteria</taxon>
        <taxon>Pseudomonadati</taxon>
        <taxon>Planctomycetota</taxon>
        <taxon>Planctomycetia</taxon>
        <taxon>Pirellulales</taxon>
        <taxon>Pirellulaceae</taxon>
        <taxon>Stieleria</taxon>
    </lineage>
</organism>
<name>A0A517NU48_9BACT</name>
<keyword evidence="3" id="KW-1185">Reference proteome</keyword>
<sequence precursor="true">MNSDSTSERSSSEHGATLGAPGERFLLRVRSSAVNVLGESQTGRQVLDLCDEHAEARDMILQDRSPGATVVAVVGATGQGKSWLIRQMVRDSTVASSIQSGNNAAEATEKLHWVGPVPPVDLDSRYEQYLHCEASKMQSIGVRYLLVDSPGATDDRRAISAVASRALSLASVLLLVVRRDQLRSQAVGMLAKASEGTVVIPVVNAVRERDASLDSDIDGFIAHMRQVAPTSAIVAPVILDDFDVGERSEESIGSMAARTVAERLQDELGNSWEGDRRRSTRLAALDGRFRAALHNVLSDRLPGLTIAVRRLHDEATKLPAEVAETLVGSGGPLRAAVRSRLRLSLLTDTPAICFPYRSQLGLLNLTHGAWDRVLLSLSGSLPSLVSAVWSSTKNLANTAGAEDDVRDGLRRRSAAAVADRLGPLATRFRDELAQLRHQGVKNNLPTSDDSRSQVAYLAGIDALQEESQRIFDSEVDREAMAPSVVLICALLGTGIFWFLMSGPVIALYSQYFGASFKAFRELGGELESFPRPEFSMIFTSLLVSILPTALFAMLVLSFSQRRGCVLNAEKRIRDQHHESIIRLQQNGVLRLRWDDPLLTDAEFLVSAGTADAGDGA</sequence>
<dbReference type="InterPro" id="IPR027417">
    <property type="entry name" value="P-loop_NTPase"/>
</dbReference>
<gene>
    <name evidence="2" type="ORF">K239x_25890</name>
</gene>
<evidence type="ECO:0000313" key="2">
    <source>
        <dbReference type="EMBL" id="QDT10632.1"/>
    </source>
</evidence>
<dbReference type="RefSeq" id="WP_419189978.1">
    <property type="nucleotide sequence ID" value="NZ_CP036526.1"/>
</dbReference>
<accession>A0A517NU48</accession>
<feature type="transmembrane region" description="Helical" evidence="1">
    <location>
        <begin position="534"/>
        <end position="556"/>
    </location>
</feature>
<dbReference type="EMBL" id="CP036526">
    <property type="protein sequence ID" value="QDT10632.1"/>
    <property type="molecule type" value="Genomic_DNA"/>
</dbReference>
<dbReference type="SUPFAM" id="SSF52540">
    <property type="entry name" value="P-loop containing nucleoside triphosphate hydrolases"/>
    <property type="match status" value="1"/>
</dbReference>
<reference evidence="2 3" key="1">
    <citation type="submission" date="2019-02" db="EMBL/GenBank/DDBJ databases">
        <title>Deep-cultivation of Planctomycetes and their phenomic and genomic characterization uncovers novel biology.</title>
        <authorList>
            <person name="Wiegand S."/>
            <person name="Jogler M."/>
            <person name="Boedeker C."/>
            <person name="Pinto D."/>
            <person name="Vollmers J."/>
            <person name="Rivas-Marin E."/>
            <person name="Kohn T."/>
            <person name="Peeters S.H."/>
            <person name="Heuer A."/>
            <person name="Rast P."/>
            <person name="Oberbeckmann S."/>
            <person name="Bunk B."/>
            <person name="Jeske O."/>
            <person name="Meyerdierks A."/>
            <person name="Storesund J.E."/>
            <person name="Kallscheuer N."/>
            <person name="Luecker S."/>
            <person name="Lage O.M."/>
            <person name="Pohl T."/>
            <person name="Merkel B.J."/>
            <person name="Hornburger P."/>
            <person name="Mueller R.-W."/>
            <person name="Bruemmer F."/>
            <person name="Labrenz M."/>
            <person name="Spormann A.M."/>
            <person name="Op den Camp H."/>
            <person name="Overmann J."/>
            <person name="Amann R."/>
            <person name="Jetten M.S.M."/>
            <person name="Mascher T."/>
            <person name="Medema M.H."/>
            <person name="Devos D.P."/>
            <person name="Kaster A.-K."/>
            <person name="Ovreas L."/>
            <person name="Rohde M."/>
            <person name="Galperin M.Y."/>
            <person name="Jogler C."/>
        </authorList>
    </citation>
    <scope>NUCLEOTIDE SEQUENCE [LARGE SCALE GENOMIC DNA]</scope>
    <source>
        <strain evidence="2 3">K23_9</strain>
    </source>
</reference>
<dbReference type="AlphaFoldDB" id="A0A517NU48"/>
<keyword evidence="1" id="KW-0812">Transmembrane</keyword>
<keyword evidence="1" id="KW-0472">Membrane</keyword>
<keyword evidence="1" id="KW-1133">Transmembrane helix</keyword>
<protein>
    <submittedName>
        <fullName evidence="2">Uncharacterized protein</fullName>
    </submittedName>
</protein>
<feature type="transmembrane region" description="Helical" evidence="1">
    <location>
        <begin position="479"/>
        <end position="500"/>
    </location>
</feature>
<evidence type="ECO:0000256" key="1">
    <source>
        <dbReference type="SAM" id="Phobius"/>
    </source>
</evidence>
<evidence type="ECO:0000313" key="3">
    <source>
        <dbReference type="Proteomes" id="UP000319817"/>
    </source>
</evidence>